<sequence precursor="true">MKKSMNFYAPMWLLVLGLAFGFFSYKNNEEDGNSRPLEGKMGGTVLLLLT</sequence>
<dbReference type="KEGG" id="fli:Fleli_0794"/>
<accession>I4AH18</accession>
<organism evidence="1 2">
    <name type="scientific">Bernardetia litoralis (strain ATCC 23117 / DSM 6794 / NBRC 15988 / NCIMB 1366 / Fx l1 / Sio-4)</name>
    <name type="common">Flexibacter litoralis</name>
    <dbReference type="NCBI Taxonomy" id="880071"/>
    <lineage>
        <taxon>Bacteria</taxon>
        <taxon>Pseudomonadati</taxon>
        <taxon>Bacteroidota</taxon>
        <taxon>Cytophagia</taxon>
        <taxon>Cytophagales</taxon>
        <taxon>Bernardetiaceae</taxon>
        <taxon>Bernardetia</taxon>
    </lineage>
</organism>
<name>I4AH18_BERLS</name>
<proteinExistence type="predicted"/>
<dbReference type="EMBL" id="CP003345">
    <property type="protein sequence ID" value="AFM03253.1"/>
    <property type="molecule type" value="Genomic_DNA"/>
</dbReference>
<evidence type="ECO:0000313" key="2">
    <source>
        <dbReference type="Proteomes" id="UP000006054"/>
    </source>
</evidence>
<reference evidence="2" key="1">
    <citation type="submission" date="2012-06" db="EMBL/GenBank/DDBJ databases">
        <title>The complete genome of Flexibacter litoralis DSM 6794.</title>
        <authorList>
            <person name="Lucas S."/>
            <person name="Copeland A."/>
            <person name="Lapidus A."/>
            <person name="Glavina del Rio T."/>
            <person name="Dalin E."/>
            <person name="Tice H."/>
            <person name="Bruce D."/>
            <person name="Goodwin L."/>
            <person name="Pitluck S."/>
            <person name="Peters L."/>
            <person name="Ovchinnikova G."/>
            <person name="Lu M."/>
            <person name="Kyrpides N."/>
            <person name="Mavromatis K."/>
            <person name="Ivanova N."/>
            <person name="Brettin T."/>
            <person name="Detter J.C."/>
            <person name="Han C."/>
            <person name="Larimer F."/>
            <person name="Land M."/>
            <person name="Hauser L."/>
            <person name="Markowitz V."/>
            <person name="Cheng J.-F."/>
            <person name="Hugenholtz P."/>
            <person name="Woyke T."/>
            <person name="Wu D."/>
            <person name="Spring S."/>
            <person name="Lang E."/>
            <person name="Kopitz M."/>
            <person name="Brambilla E."/>
            <person name="Klenk H.-P."/>
            <person name="Eisen J.A."/>
        </authorList>
    </citation>
    <scope>NUCLEOTIDE SEQUENCE [LARGE SCALE GENOMIC DNA]</scope>
    <source>
        <strain evidence="2">ATCC 23117 / DSM 6794 / NBRC 15988 / NCIMB 1366 / Sio-4</strain>
    </source>
</reference>
<dbReference type="RefSeq" id="WP_014796711.1">
    <property type="nucleotide sequence ID" value="NC_018018.1"/>
</dbReference>
<dbReference type="HOGENOM" id="CLU_3118099_0_0_10"/>
<dbReference type="STRING" id="880071.Fleli_0794"/>
<gene>
    <name evidence="1" type="ordered locus">Fleli_0794</name>
</gene>
<dbReference type="AlphaFoldDB" id="I4AH18"/>
<protein>
    <submittedName>
        <fullName evidence="1">Uncharacterized protein</fullName>
    </submittedName>
</protein>
<dbReference type="Proteomes" id="UP000006054">
    <property type="component" value="Chromosome"/>
</dbReference>
<keyword evidence="2" id="KW-1185">Reference proteome</keyword>
<evidence type="ECO:0000313" key="1">
    <source>
        <dbReference type="EMBL" id="AFM03253.1"/>
    </source>
</evidence>